<gene>
    <name evidence="6" type="ORF">LTR09_010583</name>
</gene>
<organism evidence="6 7">
    <name type="scientific">Extremus antarcticus</name>
    <dbReference type="NCBI Taxonomy" id="702011"/>
    <lineage>
        <taxon>Eukaryota</taxon>
        <taxon>Fungi</taxon>
        <taxon>Dikarya</taxon>
        <taxon>Ascomycota</taxon>
        <taxon>Pezizomycotina</taxon>
        <taxon>Dothideomycetes</taxon>
        <taxon>Dothideomycetidae</taxon>
        <taxon>Mycosphaerellales</taxon>
        <taxon>Extremaceae</taxon>
        <taxon>Extremus</taxon>
    </lineage>
</organism>
<proteinExistence type="inferred from homology"/>
<dbReference type="Gene3D" id="3.60.15.10">
    <property type="entry name" value="Ribonuclease Z/Hydroxyacylglutathione hydrolase-like"/>
    <property type="match status" value="1"/>
</dbReference>
<keyword evidence="3" id="KW-0378">Hydrolase</keyword>
<dbReference type="Proteomes" id="UP001271007">
    <property type="component" value="Unassembled WGS sequence"/>
</dbReference>
<evidence type="ECO:0000259" key="5">
    <source>
        <dbReference type="SMART" id="SM00849"/>
    </source>
</evidence>
<keyword evidence="4" id="KW-0862">Zinc</keyword>
<evidence type="ECO:0000256" key="1">
    <source>
        <dbReference type="ARBA" id="ARBA00007749"/>
    </source>
</evidence>
<accession>A0AAJ0G8A4</accession>
<dbReference type="InterPro" id="IPR001279">
    <property type="entry name" value="Metallo-B-lactamas"/>
</dbReference>
<dbReference type="GO" id="GO:0046872">
    <property type="term" value="F:metal ion binding"/>
    <property type="evidence" value="ECO:0007669"/>
    <property type="project" value="UniProtKB-KW"/>
</dbReference>
<dbReference type="InterPro" id="IPR051013">
    <property type="entry name" value="MBL_superfamily_lactonases"/>
</dbReference>
<reference evidence="6" key="1">
    <citation type="submission" date="2023-04" db="EMBL/GenBank/DDBJ databases">
        <title>Black Yeasts Isolated from many extreme environments.</title>
        <authorList>
            <person name="Coleine C."/>
            <person name="Stajich J.E."/>
            <person name="Selbmann L."/>
        </authorList>
    </citation>
    <scope>NUCLEOTIDE SEQUENCE</scope>
    <source>
        <strain evidence="6">CCFEE 5312</strain>
    </source>
</reference>
<feature type="domain" description="Metallo-beta-lactamase" evidence="5">
    <location>
        <begin position="56"/>
        <end position="269"/>
    </location>
</feature>
<dbReference type="EMBL" id="JAWDJX010000053">
    <property type="protein sequence ID" value="KAK3048068.1"/>
    <property type="molecule type" value="Genomic_DNA"/>
</dbReference>
<dbReference type="PANTHER" id="PTHR42978">
    <property type="entry name" value="QUORUM-QUENCHING LACTONASE YTNP-RELATED-RELATED"/>
    <property type="match status" value="1"/>
</dbReference>
<dbReference type="SUPFAM" id="SSF56281">
    <property type="entry name" value="Metallo-hydrolase/oxidoreductase"/>
    <property type="match status" value="1"/>
</dbReference>
<dbReference type="AlphaFoldDB" id="A0AAJ0G8A4"/>
<keyword evidence="2" id="KW-0479">Metal-binding</keyword>
<evidence type="ECO:0000313" key="6">
    <source>
        <dbReference type="EMBL" id="KAK3048068.1"/>
    </source>
</evidence>
<evidence type="ECO:0000256" key="4">
    <source>
        <dbReference type="ARBA" id="ARBA00022833"/>
    </source>
</evidence>
<comment type="similarity">
    <text evidence="1">Belongs to the metallo-beta-lactamase superfamily.</text>
</comment>
<dbReference type="SMART" id="SM00849">
    <property type="entry name" value="Lactamase_B"/>
    <property type="match status" value="1"/>
</dbReference>
<evidence type="ECO:0000256" key="3">
    <source>
        <dbReference type="ARBA" id="ARBA00022801"/>
    </source>
</evidence>
<comment type="caution">
    <text evidence="6">The sequence shown here is derived from an EMBL/GenBank/DDBJ whole genome shotgun (WGS) entry which is preliminary data.</text>
</comment>
<evidence type="ECO:0000313" key="7">
    <source>
        <dbReference type="Proteomes" id="UP001271007"/>
    </source>
</evidence>
<keyword evidence="7" id="KW-1185">Reference proteome</keyword>
<name>A0AAJ0G8A4_9PEZI</name>
<dbReference type="Pfam" id="PF00753">
    <property type="entry name" value="Lactamase_B"/>
    <property type="match status" value="1"/>
</dbReference>
<dbReference type="PANTHER" id="PTHR42978:SF5">
    <property type="entry name" value="METALLO-BETA-LACTAMASE DOMAIN-CONTAINING PROTEIN"/>
    <property type="match status" value="1"/>
</dbReference>
<dbReference type="InterPro" id="IPR036866">
    <property type="entry name" value="RibonucZ/Hydroxyglut_hydro"/>
</dbReference>
<sequence>MVEEYLTSPKQPPPLNVPKSDNVIKVSVIDSTSRLSIPINRLLQPEYKGKDKLQGPCLSFLIEHPSRKPILFDLGIRKDWQALPQYPMWKEMKWYINVEKDVATILKENGVDVDGGAIESVIWSHHHWDHVGDPSTFPGSTELVVGPGFKDAHLPGYPQRKEATLLETDFENRSLREISFDKQLKIGRFNAFDYFGDGSFYLLDTPGHTVAHICGLARTSSNPDTFIFMGGDASHHGGEFRPTQYLPIPKEIKPSPFRRRAGGHVCPGDLLQKVHRKGAADEPFYLVTTNFAHDKKVADWTIDGLGEFDAHENVLLLVAHDDVVVDPAQFEFYPKSINDWYEKSVAKKIKWLFLGDFEEAAEAKEKGGDAFAWGDFKVE</sequence>
<evidence type="ECO:0000256" key="2">
    <source>
        <dbReference type="ARBA" id="ARBA00022723"/>
    </source>
</evidence>
<protein>
    <recommendedName>
        <fullName evidence="5">Metallo-beta-lactamase domain-containing protein</fullName>
    </recommendedName>
</protein>
<dbReference type="GO" id="GO:0016787">
    <property type="term" value="F:hydrolase activity"/>
    <property type="evidence" value="ECO:0007669"/>
    <property type="project" value="UniProtKB-KW"/>
</dbReference>
<dbReference type="CDD" id="cd07730">
    <property type="entry name" value="metallo-hydrolase-like_MBL-fold"/>
    <property type="match status" value="1"/>
</dbReference>